<feature type="transmembrane region" description="Helical" evidence="1">
    <location>
        <begin position="75"/>
        <end position="97"/>
    </location>
</feature>
<keyword evidence="1" id="KW-1133">Transmembrane helix</keyword>
<gene>
    <name evidence="2" type="ORF">MARPU_08550</name>
</gene>
<dbReference type="eggNOG" id="ENOG503305V">
    <property type="taxonomic scope" value="Bacteria"/>
</dbReference>
<feature type="transmembrane region" description="Helical" evidence="1">
    <location>
        <begin position="48"/>
        <end position="68"/>
    </location>
</feature>
<evidence type="ECO:0000313" key="3">
    <source>
        <dbReference type="Proteomes" id="UP000005275"/>
    </source>
</evidence>
<name>W0E8T6_MARPU</name>
<dbReference type="AlphaFoldDB" id="W0E8T6"/>
<dbReference type="Pfam" id="PF14248">
    <property type="entry name" value="DUF4345"/>
    <property type="match status" value="1"/>
</dbReference>
<dbReference type="RefSeq" id="WP_005225096.1">
    <property type="nucleotide sequence ID" value="NZ_CP007031.1"/>
</dbReference>
<dbReference type="Proteomes" id="UP000005275">
    <property type="component" value="Chromosome"/>
</dbReference>
<keyword evidence="1" id="KW-0472">Membrane</keyword>
<keyword evidence="1" id="KW-0812">Transmembrane</keyword>
<reference evidence="2 3" key="1">
    <citation type="submission" date="2013-12" db="EMBL/GenBank/DDBJ databases">
        <authorList>
            <consortium name="DOE Joint Genome Institute"/>
            <person name="Bryant D.A."/>
            <person name="Huntemann M."/>
            <person name="Han J."/>
            <person name="Chen A."/>
            <person name="Kyrpides N."/>
            <person name="Mavromatis K."/>
            <person name="Markowitz V."/>
            <person name="Palaniappan K."/>
            <person name="Ivanova N."/>
            <person name="Schaumberg A."/>
            <person name="Pati A."/>
            <person name="Liolios K."/>
            <person name="Nordberg H.P."/>
            <person name="Cantor M.N."/>
            <person name="Hua S.X."/>
            <person name="Woyke T."/>
        </authorList>
    </citation>
    <scope>NUCLEOTIDE SEQUENCE [LARGE SCALE GENOMIC DNA]</scope>
    <source>
        <strain evidence="2 3">984</strain>
    </source>
</reference>
<feature type="transmembrane region" description="Helical" evidence="1">
    <location>
        <begin position="103"/>
        <end position="123"/>
    </location>
</feature>
<dbReference type="InterPro" id="IPR025597">
    <property type="entry name" value="DUF4345"/>
</dbReference>
<dbReference type="KEGG" id="mpur:MARPU_08550"/>
<evidence type="ECO:0000256" key="1">
    <source>
        <dbReference type="SAM" id="Phobius"/>
    </source>
</evidence>
<organism evidence="2 3">
    <name type="scientific">Marichromatium purpuratum 984</name>
    <dbReference type="NCBI Taxonomy" id="765910"/>
    <lineage>
        <taxon>Bacteria</taxon>
        <taxon>Pseudomonadati</taxon>
        <taxon>Pseudomonadota</taxon>
        <taxon>Gammaproteobacteria</taxon>
        <taxon>Chromatiales</taxon>
        <taxon>Chromatiaceae</taxon>
        <taxon>Marichromatium</taxon>
    </lineage>
</organism>
<dbReference type="HOGENOM" id="CLU_152497_0_0_6"/>
<dbReference type="EMBL" id="CP007031">
    <property type="protein sequence ID" value="AHF05481.1"/>
    <property type="molecule type" value="Genomic_DNA"/>
</dbReference>
<proteinExistence type="predicted"/>
<accession>W0E8T6</accession>
<evidence type="ECO:0008006" key="4">
    <source>
        <dbReference type="Google" id="ProtNLM"/>
    </source>
</evidence>
<protein>
    <recommendedName>
        <fullName evidence="4">DUF4345 domain-containing protein</fullName>
    </recommendedName>
</protein>
<evidence type="ECO:0000313" key="2">
    <source>
        <dbReference type="EMBL" id="AHF05481.1"/>
    </source>
</evidence>
<keyword evidence="3" id="KW-1185">Reference proteome</keyword>
<sequence length="138" mass="15377">MLQVKKWLLILSFLTITLIGLMYGLSPPWFVGTFLAATMPPDIDQSHMLRAMMTLYLALGGFWLYCAFTDAYRDAGVIVLAVFCGGLVVGRITSVILDGLPSPVLVLYIFMELGLVPLCVYLLRGKVWGRRGESLREE</sequence>